<dbReference type="PANTHER" id="PTHR43245">
    <property type="entry name" value="BIFUNCTIONAL POLYMYXIN RESISTANCE PROTEIN ARNA"/>
    <property type="match status" value="1"/>
</dbReference>
<accession>A0A4Q7MDY0</accession>
<dbReference type="RefSeq" id="WP_130353774.1">
    <property type="nucleotide sequence ID" value="NZ_SGWY01000003.1"/>
</dbReference>
<evidence type="ECO:0000313" key="4">
    <source>
        <dbReference type="Proteomes" id="UP000293289"/>
    </source>
</evidence>
<feature type="region of interest" description="Disordered" evidence="1">
    <location>
        <begin position="244"/>
        <end position="270"/>
    </location>
</feature>
<name>A0A4Q7MDY0_9MICO</name>
<gene>
    <name evidence="3" type="ORF">EV187_2946</name>
</gene>
<sequence length="270" mass="28326">MSSPEQTVVITGASGRIGRAVVPLLRRPGRMLRLVDTSPAEFEPGDDISWHDVSIEDAEGIEEVLDGASGLVHLAGLASERPWADLLRVNIDGTHTVLEAARRTGVDRVLLASSIHAVGFQPVAAAGAAVPPLPRPDTYYGVSKAAMEALGSLYADRFGMSVVSARICAFTANAGDGRATAQWLSPGDMARLIEAGLALDDGAHHIVWGVSANAPGWFSLDAGFAIGYHPQDDARAVAIERDGVEPPEPDARAPLGGVFTDEQHPVGGTW</sequence>
<evidence type="ECO:0000313" key="3">
    <source>
        <dbReference type="EMBL" id="RZS64559.1"/>
    </source>
</evidence>
<organism evidence="3 4">
    <name type="scientific">Agromyces ramosus</name>
    <dbReference type="NCBI Taxonomy" id="33879"/>
    <lineage>
        <taxon>Bacteria</taxon>
        <taxon>Bacillati</taxon>
        <taxon>Actinomycetota</taxon>
        <taxon>Actinomycetes</taxon>
        <taxon>Micrococcales</taxon>
        <taxon>Microbacteriaceae</taxon>
        <taxon>Agromyces</taxon>
    </lineage>
</organism>
<dbReference type="SUPFAM" id="SSF51735">
    <property type="entry name" value="NAD(P)-binding Rossmann-fold domains"/>
    <property type="match status" value="1"/>
</dbReference>
<dbReference type="OrthoDB" id="9795501at2"/>
<dbReference type="InterPro" id="IPR050177">
    <property type="entry name" value="Lipid_A_modif_metabolic_enz"/>
</dbReference>
<dbReference type="PANTHER" id="PTHR43245:SF55">
    <property type="entry name" value="NAD(P)-BINDING DOMAIN-CONTAINING PROTEIN"/>
    <property type="match status" value="1"/>
</dbReference>
<dbReference type="InterPro" id="IPR036291">
    <property type="entry name" value="NAD(P)-bd_dom_sf"/>
</dbReference>
<dbReference type="InterPro" id="IPR001509">
    <property type="entry name" value="Epimerase_deHydtase"/>
</dbReference>
<reference evidence="3 4" key="1">
    <citation type="submission" date="2019-02" db="EMBL/GenBank/DDBJ databases">
        <title>Genomic Encyclopedia of Type Strains, Phase IV (KMG-IV): sequencing the most valuable type-strain genomes for metagenomic binning, comparative biology and taxonomic classification.</title>
        <authorList>
            <person name="Goeker M."/>
        </authorList>
    </citation>
    <scope>NUCLEOTIDE SEQUENCE [LARGE SCALE GENOMIC DNA]</scope>
    <source>
        <strain evidence="3 4">DSM 43045</strain>
    </source>
</reference>
<dbReference type="AlphaFoldDB" id="A0A4Q7MDY0"/>
<dbReference type="Pfam" id="PF01370">
    <property type="entry name" value="Epimerase"/>
    <property type="match status" value="1"/>
</dbReference>
<keyword evidence="4" id="KW-1185">Reference proteome</keyword>
<evidence type="ECO:0000259" key="2">
    <source>
        <dbReference type="Pfam" id="PF01370"/>
    </source>
</evidence>
<dbReference type="Proteomes" id="UP000293289">
    <property type="component" value="Unassembled WGS sequence"/>
</dbReference>
<evidence type="ECO:0000256" key="1">
    <source>
        <dbReference type="SAM" id="MobiDB-lite"/>
    </source>
</evidence>
<feature type="domain" description="NAD-dependent epimerase/dehydratase" evidence="2">
    <location>
        <begin position="8"/>
        <end position="170"/>
    </location>
</feature>
<proteinExistence type="predicted"/>
<protein>
    <submittedName>
        <fullName evidence="3">Nucleoside-diphosphate-sugar epimerase</fullName>
    </submittedName>
</protein>
<dbReference type="Gene3D" id="3.40.50.720">
    <property type="entry name" value="NAD(P)-binding Rossmann-like Domain"/>
    <property type="match status" value="1"/>
</dbReference>
<comment type="caution">
    <text evidence="3">The sequence shown here is derived from an EMBL/GenBank/DDBJ whole genome shotgun (WGS) entry which is preliminary data.</text>
</comment>
<dbReference type="EMBL" id="SGWY01000003">
    <property type="protein sequence ID" value="RZS64559.1"/>
    <property type="molecule type" value="Genomic_DNA"/>
</dbReference>